<protein>
    <submittedName>
        <fullName evidence="2">Uncharacterized protein</fullName>
    </submittedName>
</protein>
<sequence>MKKRKGRLEPGTFATGKQRAAIAPLDHLYHFPHFFAPIFSSWSQQLSHAMSQVNTNTNTITIINHPQPAAAPPSPNRRLNYHMPGFHLSRYNHHQITRHPIKPGIPSISTYDNLYHPCSPFSPRTIKSSSYSPLLSKQAPPKARPFGPVAAVEATAGLLPPPGQSSRRHGYVTETGPISNSPFPPRCDDTSTGAACSPALPDPTANSIPPPPDKDSQCTSQHLPLQVSAPRTNLPFRSPFFSSSSPIC</sequence>
<proteinExistence type="predicted"/>
<reference evidence="2 3" key="1">
    <citation type="journal article" date="2015" name="BMC Genomics">
        <title>Insights from the genome of Ophiocordyceps polyrhachis-furcata to pathogenicity and host specificity in insect fungi.</title>
        <authorList>
            <person name="Wichadakul D."/>
            <person name="Kobmoo N."/>
            <person name="Ingsriswang S."/>
            <person name="Tangphatsornruang S."/>
            <person name="Chantasingh D."/>
            <person name="Luangsa-ard J.J."/>
            <person name="Eurwilaichitr L."/>
        </authorList>
    </citation>
    <scope>NUCLEOTIDE SEQUENCE [LARGE SCALE GENOMIC DNA]</scope>
    <source>
        <strain evidence="2 3">BCC 54312</strain>
    </source>
</reference>
<dbReference type="AlphaFoldDB" id="A0A367L6H5"/>
<gene>
    <name evidence="2" type="ORF">L249_8739</name>
</gene>
<feature type="region of interest" description="Disordered" evidence="1">
    <location>
        <begin position="157"/>
        <end position="236"/>
    </location>
</feature>
<evidence type="ECO:0000313" key="3">
    <source>
        <dbReference type="Proteomes" id="UP000253664"/>
    </source>
</evidence>
<name>A0A367L6H5_9HYPO</name>
<organism evidence="2 3">
    <name type="scientific">Ophiocordyceps polyrhachis-furcata BCC 54312</name>
    <dbReference type="NCBI Taxonomy" id="1330021"/>
    <lineage>
        <taxon>Eukaryota</taxon>
        <taxon>Fungi</taxon>
        <taxon>Dikarya</taxon>
        <taxon>Ascomycota</taxon>
        <taxon>Pezizomycotina</taxon>
        <taxon>Sordariomycetes</taxon>
        <taxon>Hypocreomycetidae</taxon>
        <taxon>Hypocreales</taxon>
        <taxon>Ophiocordycipitaceae</taxon>
        <taxon>Ophiocordyceps</taxon>
    </lineage>
</organism>
<comment type="caution">
    <text evidence="2">The sequence shown here is derived from an EMBL/GenBank/DDBJ whole genome shotgun (WGS) entry which is preliminary data.</text>
</comment>
<accession>A0A367L6H5</accession>
<feature type="non-terminal residue" evidence="2">
    <location>
        <position position="248"/>
    </location>
</feature>
<dbReference type="Proteomes" id="UP000253664">
    <property type="component" value="Unassembled WGS sequence"/>
</dbReference>
<evidence type="ECO:0000313" key="2">
    <source>
        <dbReference type="EMBL" id="RCI10024.1"/>
    </source>
</evidence>
<dbReference type="EMBL" id="LKCN02000013">
    <property type="protein sequence ID" value="RCI10024.1"/>
    <property type="molecule type" value="Genomic_DNA"/>
</dbReference>
<keyword evidence="3" id="KW-1185">Reference proteome</keyword>
<evidence type="ECO:0000256" key="1">
    <source>
        <dbReference type="SAM" id="MobiDB-lite"/>
    </source>
</evidence>